<evidence type="ECO:0000256" key="2">
    <source>
        <dbReference type="ARBA" id="ARBA00006897"/>
    </source>
</evidence>
<evidence type="ECO:0000259" key="12">
    <source>
        <dbReference type="Pfam" id="PF02517"/>
    </source>
</evidence>
<evidence type="ECO:0000256" key="9">
    <source>
        <dbReference type="ARBA" id="ARBA00047280"/>
    </source>
</evidence>
<evidence type="ECO:0000256" key="3">
    <source>
        <dbReference type="ARBA" id="ARBA00022670"/>
    </source>
</evidence>
<protein>
    <recommendedName>
        <fullName evidence="10">intramembrane prenyl-peptidase Rce1</fullName>
        <ecNumber evidence="10">3.4.26.1</ecNumber>
    </recommendedName>
</protein>
<proteinExistence type="inferred from homology"/>
<keyword evidence="14" id="KW-1185">Reference proteome</keyword>
<comment type="similarity">
    <text evidence="2">Belongs to the peptidase U48 family.</text>
</comment>
<dbReference type="OMA" id="VIFLCPI"/>
<dbReference type="GO" id="GO:0004222">
    <property type="term" value="F:metalloendopeptidase activity"/>
    <property type="evidence" value="ECO:0007669"/>
    <property type="project" value="InterPro"/>
</dbReference>
<sequence length="334" mass="37371">METSNLVDSLGFPPMEDAAEEVSISKTMAIIACTSMSILYVAILYSPTLILRLPNPSTLNSFMIRRFICAAVSSVISVFLCAFLLIPVGKWGLSSLFGLYGIRADHMWNAVVYPLSLTSLLYTGWFVTMLISPKKSRNEDNVNGDLFWCLKNSIRGFLERMTSLTSNVLAWRNYVVAPLTEEVVFRACMIPLLLCGGFKPYTIIFFSPIFFSLGKSSFVISHLNHFLELYFQQNYTFLKASLIVGLQLGYTVLFGSYASFLFIRTGHLIAPVVAHVFCNIMGLPMLSSQRKGLSVAATVAGFLGFIWLLFPATNPNLYNYRTDNCLCWHGYCTL</sequence>
<dbReference type="EMBL" id="CM010723">
    <property type="protein sequence ID" value="RZC76249.1"/>
    <property type="molecule type" value="Genomic_DNA"/>
</dbReference>
<dbReference type="PANTHER" id="PTHR13046:SF0">
    <property type="entry name" value="CAAX PRENYL PROTEASE 2"/>
    <property type="match status" value="1"/>
</dbReference>
<dbReference type="EC" id="3.4.26.1" evidence="10"/>
<feature type="transmembrane region" description="Helical" evidence="11">
    <location>
        <begin position="240"/>
        <end position="262"/>
    </location>
</feature>
<evidence type="ECO:0000256" key="7">
    <source>
        <dbReference type="ARBA" id="ARBA00022989"/>
    </source>
</evidence>
<evidence type="ECO:0000256" key="8">
    <source>
        <dbReference type="ARBA" id="ARBA00023136"/>
    </source>
</evidence>
<feature type="transmembrane region" description="Helical" evidence="11">
    <location>
        <begin position="27"/>
        <end position="46"/>
    </location>
</feature>
<feature type="domain" description="CAAX prenyl protease 2/Lysostaphin resistance protein A-like" evidence="12">
    <location>
        <begin position="168"/>
        <end position="281"/>
    </location>
</feature>
<evidence type="ECO:0000256" key="5">
    <source>
        <dbReference type="ARBA" id="ARBA00022801"/>
    </source>
</evidence>
<evidence type="ECO:0000256" key="4">
    <source>
        <dbReference type="ARBA" id="ARBA00022692"/>
    </source>
</evidence>
<keyword evidence="5" id="KW-0378">Hydrolase</keyword>
<comment type="catalytic activity">
    <reaction evidence="9">
        <text>Hydrolyzes the peptide bond -P2-(S-farnesyl or geranylgeranyl)C-P1'-P2'-P3'-COOH where P1' and P2' are amino acids with aliphatic sidechains and P3' is any C-terminal residue.</text>
        <dbReference type="EC" id="3.4.26.1"/>
    </reaction>
</comment>
<dbReference type="Proteomes" id="UP000316621">
    <property type="component" value="Chromosome 9"/>
</dbReference>
<name>A0A4Y7KWC0_PAPSO</name>
<dbReference type="GO" id="GO:0005789">
    <property type="term" value="C:endoplasmic reticulum membrane"/>
    <property type="evidence" value="ECO:0007669"/>
    <property type="project" value="UniProtKB-SubCell"/>
</dbReference>
<evidence type="ECO:0000256" key="1">
    <source>
        <dbReference type="ARBA" id="ARBA00004477"/>
    </source>
</evidence>
<keyword evidence="3" id="KW-0645">Protease</keyword>
<evidence type="ECO:0000256" key="6">
    <source>
        <dbReference type="ARBA" id="ARBA00022824"/>
    </source>
</evidence>
<keyword evidence="8 11" id="KW-0472">Membrane</keyword>
<dbReference type="InterPro" id="IPR039731">
    <property type="entry name" value="Rce1"/>
</dbReference>
<comment type="subcellular location">
    <subcellularLocation>
        <location evidence="1">Endoplasmic reticulum membrane</location>
        <topology evidence="1">Multi-pass membrane protein</topology>
    </subcellularLocation>
</comment>
<dbReference type="InterPro" id="IPR003675">
    <property type="entry name" value="Rce1/LyrA-like_dom"/>
</dbReference>
<dbReference type="Gramene" id="RZC76249">
    <property type="protein sequence ID" value="RZC76249"/>
    <property type="gene ID" value="C5167_000344"/>
</dbReference>
<evidence type="ECO:0000313" key="13">
    <source>
        <dbReference type="EMBL" id="RZC76249.1"/>
    </source>
</evidence>
<keyword evidence="7 11" id="KW-1133">Transmembrane helix</keyword>
<evidence type="ECO:0000256" key="10">
    <source>
        <dbReference type="ARBA" id="ARBA00049729"/>
    </source>
</evidence>
<keyword evidence="6" id="KW-0256">Endoplasmic reticulum</keyword>
<dbReference type="PANTHER" id="PTHR13046">
    <property type="entry name" value="PROTEASE U48 CAAX PRENYL PROTEASE RCE1"/>
    <property type="match status" value="1"/>
</dbReference>
<feature type="transmembrane region" description="Helical" evidence="11">
    <location>
        <begin position="268"/>
        <end position="286"/>
    </location>
</feature>
<feature type="transmembrane region" description="Helical" evidence="11">
    <location>
        <begin position="293"/>
        <end position="310"/>
    </location>
</feature>
<evidence type="ECO:0000313" key="14">
    <source>
        <dbReference type="Proteomes" id="UP000316621"/>
    </source>
</evidence>
<feature type="transmembrane region" description="Helical" evidence="11">
    <location>
        <begin position="67"/>
        <end position="86"/>
    </location>
</feature>
<gene>
    <name evidence="13" type="ORF">C5167_000344</name>
</gene>
<feature type="transmembrane region" description="Helical" evidence="11">
    <location>
        <begin position="106"/>
        <end position="127"/>
    </location>
</feature>
<dbReference type="AlphaFoldDB" id="A0A4Y7KWC0"/>
<evidence type="ECO:0000256" key="11">
    <source>
        <dbReference type="SAM" id="Phobius"/>
    </source>
</evidence>
<organism evidence="13 14">
    <name type="scientific">Papaver somniferum</name>
    <name type="common">Opium poppy</name>
    <dbReference type="NCBI Taxonomy" id="3469"/>
    <lineage>
        <taxon>Eukaryota</taxon>
        <taxon>Viridiplantae</taxon>
        <taxon>Streptophyta</taxon>
        <taxon>Embryophyta</taxon>
        <taxon>Tracheophyta</taxon>
        <taxon>Spermatophyta</taxon>
        <taxon>Magnoliopsida</taxon>
        <taxon>Ranunculales</taxon>
        <taxon>Papaveraceae</taxon>
        <taxon>Papaveroideae</taxon>
        <taxon>Papaver</taxon>
    </lineage>
</organism>
<keyword evidence="4 11" id="KW-0812">Transmembrane</keyword>
<accession>A0A4Y7KWC0</accession>
<reference evidence="13 14" key="1">
    <citation type="journal article" date="2018" name="Science">
        <title>The opium poppy genome and morphinan production.</title>
        <authorList>
            <person name="Guo L."/>
            <person name="Winzer T."/>
            <person name="Yang X."/>
            <person name="Li Y."/>
            <person name="Ning Z."/>
            <person name="He Z."/>
            <person name="Teodor R."/>
            <person name="Lu Y."/>
            <person name="Bowser T.A."/>
            <person name="Graham I.A."/>
            <person name="Ye K."/>
        </authorList>
    </citation>
    <scope>NUCLEOTIDE SEQUENCE [LARGE SCALE GENOMIC DNA]</scope>
    <source>
        <strain evidence="14">cv. HN1</strain>
        <tissue evidence="13">Leaves</tissue>
    </source>
</reference>
<dbReference type="STRING" id="3469.A0A4Y7KWC0"/>
<dbReference type="Pfam" id="PF02517">
    <property type="entry name" value="Rce1-like"/>
    <property type="match status" value="1"/>
</dbReference>
<dbReference type="GO" id="GO:0071586">
    <property type="term" value="P:CAAX-box protein processing"/>
    <property type="evidence" value="ECO:0007669"/>
    <property type="project" value="InterPro"/>
</dbReference>